<keyword evidence="5 10" id="KW-0028">Amino-acid biosynthesis</keyword>
<dbReference type="GO" id="GO:0000105">
    <property type="term" value="P:L-histidine biosynthetic process"/>
    <property type="evidence" value="ECO:0007669"/>
    <property type="project" value="UniProtKB-UniRule"/>
</dbReference>
<proteinExistence type="inferred from homology"/>
<comment type="similarity">
    <text evidence="10">Belongs to the PRA-PH family.</text>
</comment>
<dbReference type="GO" id="GO:0005524">
    <property type="term" value="F:ATP binding"/>
    <property type="evidence" value="ECO:0007669"/>
    <property type="project" value="UniProtKB-KW"/>
</dbReference>
<keyword evidence="4 10" id="KW-0963">Cytoplasm</keyword>
<gene>
    <name evidence="10 11" type="primary">hisE</name>
    <name evidence="11" type="ORF">CS538_12385</name>
</gene>
<evidence type="ECO:0000256" key="10">
    <source>
        <dbReference type="HAMAP-Rule" id="MF_01020"/>
    </source>
</evidence>
<protein>
    <recommendedName>
        <fullName evidence="10">Phosphoribosyl-ATP pyrophosphatase</fullName>
        <shortName evidence="10">PRA-PH</shortName>
        <ecNumber evidence="10">3.6.1.31</ecNumber>
    </recommendedName>
</protein>
<evidence type="ECO:0000256" key="2">
    <source>
        <dbReference type="ARBA" id="ARBA00004496"/>
    </source>
</evidence>
<dbReference type="Pfam" id="PF01503">
    <property type="entry name" value="PRA-PH"/>
    <property type="match status" value="1"/>
</dbReference>
<keyword evidence="6 10" id="KW-0547">Nucleotide-binding</keyword>
<dbReference type="SUPFAM" id="SSF101386">
    <property type="entry name" value="all-alpha NTP pyrophosphatases"/>
    <property type="match status" value="1"/>
</dbReference>
<comment type="caution">
    <text evidence="11">The sequence shown here is derived from an EMBL/GenBank/DDBJ whole genome shotgun (WGS) entry which is preliminary data.</text>
</comment>
<evidence type="ECO:0000256" key="4">
    <source>
        <dbReference type="ARBA" id="ARBA00022490"/>
    </source>
</evidence>
<keyword evidence="9 10" id="KW-0368">Histidine biosynthesis</keyword>
<accession>A0A2G7HEG7</accession>
<dbReference type="UniPathway" id="UPA00031">
    <property type="reaction ID" value="UER00007"/>
</dbReference>
<name>A0A2G7HEG7_9CLOT</name>
<keyword evidence="7 10" id="KW-0378">Hydrolase</keyword>
<dbReference type="EMBL" id="PEIK01000010">
    <property type="protein sequence ID" value="PIH03454.1"/>
    <property type="molecule type" value="Genomic_DNA"/>
</dbReference>
<evidence type="ECO:0000256" key="3">
    <source>
        <dbReference type="ARBA" id="ARBA00005204"/>
    </source>
</evidence>
<sequence>MNKNNVIDSLFNIIEDRKDKPIEGSYTGYLFEKGLDKILKKVGEESSEVIIAAKNEDKEELIKEICDLTYHIMVLMAEKQIKLDGIEKELEKRREKICNKKNERKTIERL</sequence>
<keyword evidence="8 10" id="KW-0067">ATP-binding</keyword>
<dbReference type="InterPro" id="IPR008179">
    <property type="entry name" value="HisE"/>
</dbReference>
<evidence type="ECO:0000256" key="7">
    <source>
        <dbReference type="ARBA" id="ARBA00022801"/>
    </source>
</evidence>
<dbReference type="GO" id="GO:0004636">
    <property type="term" value="F:phosphoribosyl-ATP diphosphatase activity"/>
    <property type="evidence" value="ECO:0007669"/>
    <property type="project" value="UniProtKB-UniRule"/>
</dbReference>
<reference evidence="11 12" key="1">
    <citation type="submission" date="2017-10" db="EMBL/GenBank/DDBJ databases">
        <title>Reclassification of Eubacterium combesii and discrepancies in the nomenclature of botulinum neurotoxin producing clostridia. Request for an Opinion.</title>
        <authorList>
            <person name="Dobritsa A.P."/>
            <person name="Kutumbaka K.K."/>
            <person name="Samadpour M."/>
        </authorList>
    </citation>
    <scope>NUCLEOTIDE SEQUENCE [LARGE SCALE GENOMIC DNA]</scope>
    <source>
        <strain evidence="11 12">DSM 20696</strain>
    </source>
</reference>
<evidence type="ECO:0000313" key="12">
    <source>
        <dbReference type="Proteomes" id="UP000231322"/>
    </source>
</evidence>
<dbReference type="GO" id="GO:0005737">
    <property type="term" value="C:cytoplasm"/>
    <property type="evidence" value="ECO:0007669"/>
    <property type="project" value="UniProtKB-SubCell"/>
</dbReference>
<comment type="pathway">
    <text evidence="3 10">Amino-acid biosynthesis; L-histidine biosynthesis; L-histidine from 5-phospho-alpha-D-ribose 1-diphosphate: step 2/9.</text>
</comment>
<evidence type="ECO:0000313" key="11">
    <source>
        <dbReference type="EMBL" id="PIH03454.1"/>
    </source>
</evidence>
<dbReference type="EC" id="3.6.1.31" evidence="10"/>
<evidence type="ECO:0000256" key="9">
    <source>
        <dbReference type="ARBA" id="ARBA00023102"/>
    </source>
</evidence>
<comment type="subcellular location">
    <subcellularLocation>
        <location evidence="2 10">Cytoplasm</location>
    </subcellularLocation>
</comment>
<evidence type="ECO:0000256" key="6">
    <source>
        <dbReference type="ARBA" id="ARBA00022741"/>
    </source>
</evidence>
<comment type="catalytic activity">
    <reaction evidence="1 10">
        <text>1-(5-phospho-beta-D-ribosyl)-ATP + H2O = 1-(5-phospho-beta-D-ribosyl)-5'-AMP + diphosphate + H(+)</text>
        <dbReference type="Rhea" id="RHEA:22828"/>
        <dbReference type="ChEBI" id="CHEBI:15377"/>
        <dbReference type="ChEBI" id="CHEBI:15378"/>
        <dbReference type="ChEBI" id="CHEBI:33019"/>
        <dbReference type="ChEBI" id="CHEBI:59457"/>
        <dbReference type="ChEBI" id="CHEBI:73183"/>
        <dbReference type="EC" id="3.6.1.31"/>
    </reaction>
</comment>
<evidence type="ECO:0000256" key="5">
    <source>
        <dbReference type="ARBA" id="ARBA00022605"/>
    </source>
</evidence>
<dbReference type="PANTHER" id="PTHR42945:SF9">
    <property type="entry name" value="HISTIDINE BIOSYNTHESIS BIFUNCTIONAL PROTEIN HISIE"/>
    <property type="match status" value="1"/>
</dbReference>
<dbReference type="CDD" id="cd11534">
    <property type="entry name" value="NTP-PPase_HisIE_like"/>
    <property type="match status" value="1"/>
</dbReference>
<evidence type="ECO:0000256" key="8">
    <source>
        <dbReference type="ARBA" id="ARBA00022840"/>
    </source>
</evidence>
<organism evidence="11 12">
    <name type="scientific">Clostridium combesii</name>
    <dbReference type="NCBI Taxonomy" id="39481"/>
    <lineage>
        <taxon>Bacteria</taxon>
        <taxon>Bacillati</taxon>
        <taxon>Bacillota</taxon>
        <taxon>Clostridia</taxon>
        <taxon>Eubacteriales</taxon>
        <taxon>Clostridiaceae</taxon>
        <taxon>Clostridium</taxon>
    </lineage>
</organism>
<dbReference type="PANTHER" id="PTHR42945">
    <property type="entry name" value="HISTIDINE BIOSYNTHESIS BIFUNCTIONAL PROTEIN"/>
    <property type="match status" value="1"/>
</dbReference>
<dbReference type="Proteomes" id="UP000231322">
    <property type="component" value="Unassembled WGS sequence"/>
</dbReference>
<evidence type="ECO:0000256" key="1">
    <source>
        <dbReference type="ARBA" id="ARBA00001460"/>
    </source>
</evidence>
<dbReference type="HAMAP" id="MF_01020">
    <property type="entry name" value="HisE"/>
    <property type="match status" value="1"/>
</dbReference>
<dbReference type="AlphaFoldDB" id="A0A2G7HEG7"/>
<dbReference type="Gene3D" id="1.10.287.1080">
    <property type="entry name" value="MazG-like"/>
    <property type="match status" value="1"/>
</dbReference>
<dbReference type="NCBIfam" id="TIGR03188">
    <property type="entry name" value="histidine_hisI"/>
    <property type="match status" value="1"/>
</dbReference>
<dbReference type="RefSeq" id="WP_014520634.1">
    <property type="nucleotide sequence ID" value="NZ_PEIK01000010.1"/>
</dbReference>
<keyword evidence="12" id="KW-1185">Reference proteome</keyword>
<dbReference type="InterPro" id="IPR021130">
    <property type="entry name" value="PRib-ATP_PPHydrolase-like"/>
</dbReference>